<reference evidence="2 3" key="1">
    <citation type="submission" date="2019-08" db="EMBL/GenBank/DDBJ databases">
        <title>Lewinella sp. strain SSH13 Genome sequencing and assembly.</title>
        <authorList>
            <person name="Kim I."/>
        </authorList>
    </citation>
    <scope>NUCLEOTIDE SEQUENCE [LARGE SCALE GENOMIC DNA]</scope>
    <source>
        <strain evidence="2 3">SSH13</strain>
    </source>
</reference>
<keyword evidence="3" id="KW-1185">Reference proteome</keyword>
<dbReference type="SUPFAM" id="SSF51126">
    <property type="entry name" value="Pectin lyase-like"/>
    <property type="match status" value="1"/>
</dbReference>
<dbReference type="Proteomes" id="UP000321907">
    <property type="component" value="Unassembled WGS sequence"/>
</dbReference>
<feature type="signal peptide" evidence="1">
    <location>
        <begin position="1"/>
        <end position="18"/>
    </location>
</feature>
<organism evidence="2 3">
    <name type="scientific">Neolewinella aurantiaca</name>
    <dbReference type="NCBI Taxonomy" id="2602767"/>
    <lineage>
        <taxon>Bacteria</taxon>
        <taxon>Pseudomonadati</taxon>
        <taxon>Bacteroidota</taxon>
        <taxon>Saprospiria</taxon>
        <taxon>Saprospirales</taxon>
        <taxon>Lewinellaceae</taxon>
        <taxon>Neolewinella</taxon>
    </lineage>
</organism>
<evidence type="ECO:0000313" key="2">
    <source>
        <dbReference type="EMBL" id="TXF88150.1"/>
    </source>
</evidence>
<comment type="caution">
    <text evidence="2">The sequence shown here is derived from an EMBL/GenBank/DDBJ whole genome shotgun (WGS) entry which is preliminary data.</text>
</comment>
<dbReference type="EMBL" id="VOXD01000026">
    <property type="protein sequence ID" value="TXF88150.1"/>
    <property type="molecule type" value="Genomic_DNA"/>
</dbReference>
<protein>
    <recommendedName>
        <fullName evidence="4">Right handed beta helix domain-containing protein</fullName>
    </recommendedName>
</protein>
<sequence length="333" mass="34843">MKSFLLLLCLSFSITCMAQRIYVSPNGTASASGSSWSEALNMDAALKQAMSGMEIWVREGIYKPNATAGRKATFVFPAGVKVYGGFAGTESSLTDRQLGTFSVLSGEIGKPDVTADNAYTVVTLKSEGQDITTLDGFMISGGNSRNFREGLTTGSAGGGLYIMAGKDNMSSHMITNCIFEKNMAHNGGAVLVDSGRPSFINCVFRANKADFNGGAVYNKGTASLASPIFRDCTFEANSSNSGAGMTNNGTNGESSPLLIGCDFINNTSLLNGAAIYNIFNDNGETQTILEDCNFVGNDSILGDDVSDNGVSKAIAAKAKQNGGGSLRPTTVRK</sequence>
<proteinExistence type="predicted"/>
<dbReference type="InterPro" id="IPR011050">
    <property type="entry name" value="Pectin_lyase_fold/virulence"/>
</dbReference>
<evidence type="ECO:0008006" key="4">
    <source>
        <dbReference type="Google" id="ProtNLM"/>
    </source>
</evidence>
<accession>A0A5C7FQ80</accession>
<dbReference type="AlphaFoldDB" id="A0A5C7FQ80"/>
<feature type="chain" id="PRO_5022851324" description="Right handed beta helix domain-containing protein" evidence="1">
    <location>
        <begin position="19"/>
        <end position="333"/>
    </location>
</feature>
<evidence type="ECO:0000313" key="3">
    <source>
        <dbReference type="Proteomes" id="UP000321907"/>
    </source>
</evidence>
<dbReference type="InterPro" id="IPR012334">
    <property type="entry name" value="Pectin_lyas_fold"/>
</dbReference>
<dbReference type="OrthoDB" id="8901262at2"/>
<name>A0A5C7FQ80_9BACT</name>
<dbReference type="Gene3D" id="2.160.20.10">
    <property type="entry name" value="Single-stranded right-handed beta-helix, Pectin lyase-like"/>
    <property type="match status" value="1"/>
</dbReference>
<keyword evidence="1" id="KW-0732">Signal</keyword>
<gene>
    <name evidence="2" type="ORF">FUA23_16040</name>
</gene>
<evidence type="ECO:0000256" key="1">
    <source>
        <dbReference type="SAM" id="SignalP"/>
    </source>
</evidence>
<dbReference type="RefSeq" id="WP_147931776.1">
    <property type="nucleotide sequence ID" value="NZ_VOXD01000026.1"/>
</dbReference>